<dbReference type="InterPro" id="IPR036942">
    <property type="entry name" value="Beta-barrel_TonB_sf"/>
</dbReference>
<dbReference type="CDD" id="cd01347">
    <property type="entry name" value="ligand_gated_channel"/>
    <property type="match status" value="1"/>
</dbReference>
<name>A0A0K1QLM6_PSEFL</name>
<dbReference type="PROSITE" id="PS01156">
    <property type="entry name" value="TONB_DEPENDENT_REC_2"/>
    <property type="match status" value="1"/>
</dbReference>
<dbReference type="InterPro" id="IPR000531">
    <property type="entry name" value="Beta-barrel_TonB"/>
</dbReference>
<dbReference type="Pfam" id="PF07715">
    <property type="entry name" value="Plug"/>
    <property type="match status" value="1"/>
</dbReference>
<evidence type="ECO:0000256" key="12">
    <source>
        <dbReference type="ARBA" id="ARBA00023170"/>
    </source>
</evidence>
<evidence type="ECO:0000256" key="1">
    <source>
        <dbReference type="ARBA" id="ARBA00004571"/>
    </source>
</evidence>
<evidence type="ECO:0000256" key="16">
    <source>
        <dbReference type="RuleBase" id="RU003357"/>
    </source>
</evidence>
<keyword evidence="9" id="KW-0406">Ion transport</keyword>
<protein>
    <submittedName>
        <fullName evidence="19">Ligand-gated channel protein</fullName>
    </submittedName>
</protein>
<keyword evidence="12" id="KW-0675">Receptor</keyword>
<evidence type="ECO:0000256" key="9">
    <source>
        <dbReference type="ARBA" id="ARBA00023065"/>
    </source>
</evidence>
<keyword evidence="3 14" id="KW-0813">Transport</keyword>
<evidence type="ECO:0000256" key="13">
    <source>
        <dbReference type="ARBA" id="ARBA00023237"/>
    </source>
</evidence>
<dbReference type="GO" id="GO:0009279">
    <property type="term" value="C:cell outer membrane"/>
    <property type="evidence" value="ECO:0007669"/>
    <property type="project" value="UniProtKB-SubCell"/>
</dbReference>
<reference evidence="19 20" key="1">
    <citation type="journal article" date="2012" name="J. Bacteriol.">
        <title>Draft genome sequence of the cyanide-utilizing bacterium Pseudomonas fluorescens strain NCIMB 11764.</title>
        <authorList>
            <person name="Vilo C.A."/>
            <person name="Benedik M.J."/>
            <person name="Kunz D.A."/>
            <person name="Dong Q."/>
        </authorList>
    </citation>
    <scope>NUCLEOTIDE SEQUENCE [LARGE SCALE GENOMIC DNA]</scope>
    <source>
        <strain evidence="19 20">NCIMB 11764</strain>
    </source>
</reference>
<dbReference type="RefSeq" id="WP_017336493.1">
    <property type="nucleotide sequence ID" value="NZ_CP010945.1"/>
</dbReference>
<evidence type="ECO:0000256" key="15">
    <source>
        <dbReference type="PROSITE-ProRule" id="PRU10144"/>
    </source>
</evidence>
<keyword evidence="8" id="KW-0408">Iron</keyword>
<keyword evidence="13 14" id="KW-0998">Cell outer membrane</keyword>
<comment type="subcellular location">
    <subcellularLocation>
        <location evidence="1 14">Cell outer membrane</location>
        <topology evidence="1 14">Multi-pass membrane protein</topology>
    </subcellularLocation>
</comment>
<keyword evidence="10 16" id="KW-0798">TonB box</keyword>
<feature type="short sequence motif" description="TonB C-terminal box" evidence="15">
    <location>
        <begin position="736"/>
        <end position="753"/>
    </location>
</feature>
<dbReference type="GO" id="GO:0015344">
    <property type="term" value="F:siderophore uptake transmembrane transporter activity"/>
    <property type="evidence" value="ECO:0007669"/>
    <property type="project" value="TreeGrafter"/>
</dbReference>
<dbReference type="FunFam" id="2.170.130.10:FF:000001">
    <property type="entry name" value="Catecholate siderophore TonB-dependent receptor"/>
    <property type="match status" value="1"/>
</dbReference>
<dbReference type="OrthoDB" id="9790771at2"/>
<evidence type="ECO:0000256" key="11">
    <source>
        <dbReference type="ARBA" id="ARBA00023136"/>
    </source>
</evidence>
<keyword evidence="4 14" id="KW-1134">Transmembrane beta strand</keyword>
<evidence type="ECO:0000256" key="6">
    <source>
        <dbReference type="ARBA" id="ARBA00022692"/>
    </source>
</evidence>
<sequence length="753" mass="81938">MSRQQPQSPVSSPRLLASAIGVAITAGSAGHMVFAAEKTDEKAPGNVISLGATDITGEAQDDTSYKTDTSANKKYTAPLRETPKSVTVIPQQVIRDTGATSLVDALRTTPGITFGAGEGGNPAGDRPIIRGFNAESDTFVDGMRDPASQSREIFNVESIEVSKGPGSAFTGAGSTGGSLNLVSKTAKLGSFYNGGFTWGSDQTKRTTLDLNQQMTDTSALRLNLMKHEANVAGRDTVDVSRWGVAPTFAFGLGTDTRVTLGYYHVETDDMPDYGIPLTLNPARSKYNVDKPVHVDRDNFYGITNRDYRETTNDSGTFKIEHDLNEDLTVSNSFRMSRSTLDYIVTNPDDSKGNVARGSVYRGTKNRNSTSSGWINQTDLSARFDTGAIEHSLVTGVEFSYQDTHNRPYILTSAASGTTCNPALLRSGDCTSLQNPTPGDNWNGRITDSTAFTDTDTKTAAAYVFDTLKFNEQWSLNLGLRYDNYKTESSGYSTGGRGSVAGNFSRENTSDLVNYQIGVVYNPLPNGSIYAAYSTSSNPAGETSGNGSLELAANNSDLDPEKNRNYEIGTKWDFFGDDLSLTAALFRTEKTNARIDDPDGATTQVLDGEQQVNGLELTYTGKLTRHWKVYGGYTYMESEVVKTTLAADEGNHMPSTPRNNFTLWSTYDVIPEKLTIGAGATFVDSQFGNIANSVEIPSYWRYDAMASYRLTKNVDLQLNVQNLTDKRYFDQVFQTHYAHVAAGRTALLSANFHF</sequence>
<accession>A0A0K1QLM6</accession>
<keyword evidence="6 14" id="KW-0812">Transmembrane</keyword>
<dbReference type="Pfam" id="PF00593">
    <property type="entry name" value="TonB_dep_Rec_b-barrel"/>
    <property type="match status" value="1"/>
</dbReference>
<dbReference type="InterPro" id="IPR010917">
    <property type="entry name" value="TonB_rcpt_CS"/>
</dbReference>
<dbReference type="GO" id="GO:0015891">
    <property type="term" value="P:siderophore transport"/>
    <property type="evidence" value="ECO:0007669"/>
    <property type="project" value="InterPro"/>
</dbReference>
<dbReference type="InterPro" id="IPR037066">
    <property type="entry name" value="Plug_dom_sf"/>
</dbReference>
<organism evidence="19 20">
    <name type="scientific">Pseudomonas fluorescens NCIMB 11764</name>
    <dbReference type="NCBI Taxonomy" id="1221522"/>
    <lineage>
        <taxon>Bacteria</taxon>
        <taxon>Pseudomonadati</taxon>
        <taxon>Pseudomonadota</taxon>
        <taxon>Gammaproteobacteria</taxon>
        <taxon>Pseudomonadales</taxon>
        <taxon>Pseudomonadaceae</taxon>
        <taxon>Pseudomonas</taxon>
    </lineage>
</organism>
<dbReference type="PROSITE" id="PS52016">
    <property type="entry name" value="TONB_DEPENDENT_REC_3"/>
    <property type="match status" value="1"/>
</dbReference>
<feature type="domain" description="TonB-dependent receptor-like beta-barrel" evidence="17">
    <location>
        <begin position="251"/>
        <end position="722"/>
    </location>
</feature>
<evidence type="ECO:0000259" key="18">
    <source>
        <dbReference type="Pfam" id="PF07715"/>
    </source>
</evidence>
<evidence type="ECO:0000256" key="4">
    <source>
        <dbReference type="ARBA" id="ARBA00022452"/>
    </source>
</evidence>
<proteinExistence type="inferred from homology"/>
<dbReference type="GO" id="GO:0038023">
    <property type="term" value="F:signaling receptor activity"/>
    <property type="evidence" value="ECO:0007669"/>
    <property type="project" value="InterPro"/>
</dbReference>
<evidence type="ECO:0000256" key="7">
    <source>
        <dbReference type="ARBA" id="ARBA00022729"/>
    </source>
</evidence>
<dbReference type="Gene3D" id="2.40.170.20">
    <property type="entry name" value="TonB-dependent receptor, beta-barrel domain"/>
    <property type="match status" value="1"/>
</dbReference>
<dbReference type="InterPro" id="IPR012910">
    <property type="entry name" value="Plug_dom"/>
</dbReference>
<dbReference type="InterPro" id="IPR039426">
    <property type="entry name" value="TonB-dep_rcpt-like"/>
</dbReference>
<evidence type="ECO:0000256" key="10">
    <source>
        <dbReference type="ARBA" id="ARBA00023077"/>
    </source>
</evidence>
<dbReference type="eggNOG" id="COG4774">
    <property type="taxonomic scope" value="Bacteria"/>
</dbReference>
<dbReference type="PANTHER" id="PTHR32552:SF89">
    <property type="entry name" value="CATECHOLATE SIDEROPHORE RECEPTOR FIU"/>
    <property type="match status" value="1"/>
</dbReference>
<evidence type="ECO:0000313" key="20">
    <source>
        <dbReference type="Proteomes" id="UP000017175"/>
    </source>
</evidence>
<evidence type="ECO:0000313" key="19">
    <source>
        <dbReference type="EMBL" id="AKV06613.1"/>
    </source>
</evidence>
<evidence type="ECO:0000259" key="17">
    <source>
        <dbReference type="Pfam" id="PF00593"/>
    </source>
</evidence>
<keyword evidence="7" id="KW-0732">Signal</keyword>
<dbReference type="EMBL" id="CP010945">
    <property type="protein sequence ID" value="AKV06613.1"/>
    <property type="molecule type" value="Genomic_DNA"/>
</dbReference>
<gene>
    <name evidence="19" type="ORF">B723_09475</name>
</gene>
<feature type="domain" description="TonB-dependent receptor plug" evidence="18">
    <location>
        <begin position="79"/>
        <end position="177"/>
    </location>
</feature>
<dbReference type="Gene3D" id="2.170.130.10">
    <property type="entry name" value="TonB-dependent receptor, plug domain"/>
    <property type="match status" value="1"/>
</dbReference>
<dbReference type="SUPFAM" id="SSF56935">
    <property type="entry name" value="Porins"/>
    <property type="match status" value="1"/>
</dbReference>
<evidence type="ECO:0000256" key="5">
    <source>
        <dbReference type="ARBA" id="ARBA00022496"/>
    </source>
</evidence>
<evidence type="ECO:0000256" key="2">
    <source>
        <dbReference type="ARBA" id="ARBA00009810"/>
    </source>
</evidence>
<dbReference type="PANTHER" id="PTHR32552">
    <property type="entry name" value="FERRICHROME IRON RECEPTOR-RELATED"/>
    <property type="match status" value="1"/>
</dbReference>
<dbReference type="Proteomes" id="UP000017175">
    <property type="component" value="Chromosome"/>
</dbReference>
<keyword evidence="11 14" id="KW-0472">Membrane</keyword>
<dbReference type="NCBIfam" id="TIGR01783">
    <property type="entry name" value="TonB-siderophor"/>
    <property type="match status" value="1"/>
</dbReference>
<evidence type="ECO:0000256" key="3">
    <source>
        <dbReference type="ARBA" id="ARBA00022448"/>
    </source>
</evidence>
<evidence type="ECO:0000256" key="8">
    <source>
        <dbReference type="ARBA" id="ARBA00023004"/>
    </source>
</evidence>
<evidence type="ECO:0000256" key="14">
    <source>
        <dbReference type="PROSITE-ProRule" id="PRU01360"/>
    </source>
</evidence>
<dbReference type="AlphaFoldDB" id="A0A0K1QLM6"/>
<comment type="similarity">
    <text evidence="2 14 16">Belongs to the TonB-dependent receptor family.</text>
</comment>
<dbReference type="InterPro" id="IPR010105">
    <property type="entry name" value="TonB_sidphr_rcpt"/>
</dbReference>
<keyword evidence="5" id="KW-0410">Iron transport</keyword>